<organism evidence="1 2">
    <name type="scientific">Frigoriglobus tundricola</name>
    <dbReference type="NCBI Taxonomy" id="2774151"/>
    <lineage>
        <taxon>Bacteria</taxon>
        <taxon>Pseudomonadati</taxon>
        <taxon>Planctomycetota</taxon>
        <taxon>Planctomycetia</taxon>
        <taxon>Gemmatales</taxon>
        <taxon>Gemmataceae</taxon>
        <taxon>Frigoriglobus</taxon>
    </lineage>
</organism>
<keyword evidence="2" id="KW-1185">Reference proteome</keyword>
<dbReference type="Proteomes" id="UP000503447">
    <property type="component" value="Chromosome"/>
</dbReference>
<evidence type="ECO:0000313" key="2">
    <source>
        <dbReference type="Proteomes" id="UP000503447"/>
    </source>
</evidence>
<dbReference type="KEGG" id="ftj:FTUN_1481"/>
<name>A0A6M5YK59_9BACT</name>
<accession>A0A6M5YK59</accession>
<dbReference type="AlphaFoldDB" id="A0A6M5YK59"/>
<sequence length="38" mass="4101">MCDVPPVPPALKIGWAGRVPSVFQNFAGVLKIRNLPVL</sequence>
<gene>
    <name evidence="1" type="ORF">FTUN_1481</name>
</gene>
<protein>
    <submittedName>
        <fullName evidence="1">Uncharacterized protein</fullName>
    </submittedName>
</protein>
<proteinExistence type="predicted"/>
<dbReference type="EMBL" id="CP053452">
    <property type="protein sequence ID" value="QJW93964.1"/>
    <property type="molecule type" value="Genomic_DNA"/>
</dbReference>
<evidence type="ECO:0000313" key="1">
    <source>
        <dbReference type="EMBL" id="QJW93964.1"/>
    </source>
</evidence>
<reference evidence="2" key="1">
    <citation type="submission" date="2020-05" db="EMBL/GenBank/DDBJ databases">
        <title>Frigoriglobus tundricola gen. nov., sp. nov., a psychrotolerant cellulolytic planctomycete of the family Gemmataceae with two divergent copies of 16S rRNA gene.</title>
        <authorList>
            <person name="Kulichevskaya I.S."/>
            <person name="Ivanova A.A."/>
            <person name="Naumoff D.G."/>
            <person name="Beletsky A.V."/>
            <person name="Rijpstra W.I.C."/>
            <person name="Sinninghe Damste J.S."/>
            <person name="Mardanov A.V."/>
            <person name="Ravin N.V."/>
            <person name="Dedysh S.N."/>
        </authorList>
    </citation>
    <scope>NUCLEOTIDE SEQUENCE [LARGE SCALE GENOMIC DNA]</scope>
    <source>
        <strain evidence="2">PL17</strain>
    </source>
</reference>